<proteinExistence type="predicted"/>
<protein>
    <submittedName>
        <fullName evidence="1">Uncharacterized protein</fullName>
    </submittedName>
</protein>
<dbReference type="AlphaFoldDB" id="A0AAE1TDT0"/>
<dbReference type="Proteomes" id="UP001293593">
    <property type="component" value="Unassembled WGS sequence"/>
</dbReference>
<evidence type="ECO:0000313" key="1">
    <source>
        <dbReference type="EMBL" id="KAK4281328.1"/>
    </source>
</evidence>
<evidence type="ECO:0000313" key="2">
    <source>
        <dbReference type="Proteomes" id="UP001293593"/>
    </source>
</evidence>
<dbReference type="PANTHER" id="PTHR34538">
    <property type="entry name" value="EXPRESSED PROTEIN"/>
    <property type="match status" value="1"/>
</dbReference>
<keyword evidence="2" id="KW-1185">Reference proteome</keyword>
<accession>A0AAE1TDT0</accession>
<comment type="caution">
    <text evidence="1">The sequence shown here is derived from an EMBL/GenBank/DDBJ whole genome shotgun (WGS) entry which is preliminary data.</text>
</comment>
<dbReference type="PANTHER" id="PTHR34538:SF4">
    <property type="entry name" value="EXPRESSED PROTEIN"/>
    <property type="match status" value="1"/>
</dbReference>
<dbReference type="EMBL" id="JAWXYG010000002">
    <property type="protein sequence ID" value="KAK4281328.1"/>
    <property type="molecule type" value="Genomic_DNA"/>
</dbReference>
<name>A0AAE1TDT0_9FABA</name>
<organism evidence="1 2">
    <name type="scientific">Acacia crassicarpa</name>
    <name type="common">northern wattle</name>
    <dbReference type="NCBI Taxonomy" id="499986"/>
    <lineage>
        <taxon>Eukaryota</taxon>
        <taxon>Viridiplantae</taxon>
        <taxon>Streptophyta</taxon>
        <taxon>Embryophyta</taxon>
        <taxon>Tracheophyta</taxon>
        <taxon>Spermatophyta</taxon>
        <taxon>Magnoliopsida</taxon>
        <taxon>eudicotyledons</taxon>
        <taxon>Gunneridae</taxon>
        <taxon>Pentapetalae</taxon>
        <taxon>rosids</taxon>
        <taxon>fabids</taxon>
        <taxon>Fabales</taxon>
        <taxon>Fabaceae</taxon>
        <taxon>Caesalpinioideae</taxon>
        <taxon>mimosoid clade</taxon>
        <taxon>Acacieae</taxon>
        <taxon>Acacia</taxon>
    </lineage>
</organism>
<gene>
    <name evidence="1" type="ORF">QN277_012838</name>
</gene>
<reference evidence="1" key="1">
    <citation type="submission" date="2023-10" db="EMBL/GenBank/DDBJ databases">
        <title>Chromosome-level genome of the transformable northern wattle, Acacia crassicarpa.</title>
        <authorList>
            <person name="Massaro I."/>
            <person name="Sinha N.R."/>
            <person name="Poethig S."/>
            <person name="Leichty A.R."/>
        </authorList>
    </citation>
    <scope>NUCLEOTIDE SEQUENCE</scope>
    <source>
        <strain evidence="1">Acra3RX</strain>
        <tissue evidence="1">Leaf</tissue>
    </source>
</reference>
<sequence>MKGSRFSRFHRTQLLLRLQKKVVAAAAAAASSSVTLGSVRTWASLSCCPGSSFLRQMVCKLKGRWNKAMGWRGRRSPRPQYSYDHHSYCLNFDDGTLSEQNHD</sequence>